<dbReference type="InterPro" id="IPR023353">
    <property type="entry name" value="LemA-like_dom_sf"/>
</dbReference>
<comment type="similarity">
    <text evidence="2">Belongs to the LemA family.</text>
</comment>
<keyword evidence="4" id="KW-1133">Transmembrane helix</keyword>
<evidence type="ECO:0000256" key="4">
    <source>
        <dbReference type="ARBA" id="ARBA00022989"/>
    </source>
</evidence>
<dbReference type="Pfam" id="PF04011">
    <property type="entry name" value="LemA"/>
    <property type="match status" value="1"/>
</dbReference>
<dbReference type="InterPro" id="IPR007156">
    <property type="entry name" value="MamQ_LemA"/>
</dbReference>
<keyword evidence="3" id="KW-0812">Transmembrane</keyword>
<evidence type="ECO:0000313" key="7">
    <source>
        <dbReference type="Proteomes" id="UP000886891"/>
    </source>
</evidence>
<evidence type="ECO:0000256" key="2">
    <source>
        <dbReference type="ARBA" id="ARBA00008854"/>
    </source>
</evidence>
<evidence type="ECO:0000313" key="6">
    <source>
        <dbReference type="EMBL" id="HIV00605.1"/>
    </source>
</evidence>
<reference evidence="6" key="1">
    <citation type="submission" date="2020-10" db="EMBL/GenBank/DDBJ databases">
        <authorList>
            <person name="Gilroy R."/>
        </authorList>
    </citation>
    <scope>NUCLEOTIDE SEQUENCE</scope>
    <source>
        <strain evidence="6">23406</strain>
    </source>
</reference>
<reference evidence="6" key="2">
    <citation type="journal article" date="2021" name="PeerJ">
        <title>Extensive microbial diversity within the chicken gut microbiome revealed by metagenomics and culture.</title>
        <authorList>
            <person name="Gilroy R."/>
            <person name="Ravi A."/>
            <person name="Getino M."/>
            <person name="Pursley I."/>
            <person name="Horton D.L."/>
            <person name="Alikhan N.F."/>
            <person name="Baker D."/>
            <person name="Gharbi K."/>
            <person name="Hall N."/>
            <person name="Watson M."/>
            <person name="Adriaenssens E.M."/>
            <person name="Foster-Nyarko E."/>
            <person name="Jarju S."/>
            <person name="Secka A."/>
            <person name="Antonio M."/>
            <person name="Oren A."/>
            <person name="Chaudhuri R.R."/>
            <person name="La Ragione R."/>
            <person name="Hildebrand F."/>
            <person name="Pallen M.J."/>
        </authorList>
    </citation>
    <scope>NUCLEOTIDE SEQUENCE</scope>
    <source>
        <strain evidence="6">23406</strain>
    </source>
</reference>
<comment type="caution">
    <text evidence="6">The sequence shown here is derived from an EMBL/GenBank/DDBJ whole genome shotgun (WGS) entry which is preliminary data.</text>
</comment>
<gene>
    <name evidence="6" type="ORF">IAB14_05805</name>
</gene>
<dbReference type="Proteomes" id="UP000886891">
    <property type="component" value="Unassembled WGS sequence"/>
</dbReference>
<dbReference type="PANTHER" id="PTHR34478">
    <property type="entry name" value="PROTEIN LEMA"/>
    <property type="match status" value="1"/>
</dbReference>
<dbReference type="PANTHER" id="PTHR34478:SF2">
    <property type="entry name" value="MEMBRANE PROTEIN"/>
    <property type="match status" value="1"/>
</dbReference>
<comment type="subcellular location">
    <subcellularLocation>
        <location evidence="1">Membrane</location>
        <topology evidence="1">Single-pass membrane protein</topology>
    </subcellularLocation>
</comment>
<dbReference type="Gene3D" id="1.20.1440.20">
    <property type="entry name" value="LemA-like domain"/>
    <property type="match status" value="1"/>
</dbReference>
<dbReference type="AlphaFoldDB" id="A0A9D1ND52"/>
<dbReference type="GO" id="GO:0016020">
    <property type="term" value="C:membrane"/>
    <property type="evidence" value="ECO:0007669"/>
    <property type="project" value="UniProtKB-SubCell"/>
</dbReference>
<protein>
    <submittedName>
        <fullName evidence="6">LemA family protein</fullName>
    </submittedName>
</protein>
<dbReference type="SUPFAM" id="SSF140478">
    <property type="entry name" value="LemA-like"/>
    <property type="match status" value="1"/>
</dbReference>
<name>A0A9D1ND52_9FIRM</name>
<dbReference type="EMBL" id="DVOH01000043">
    <property type="protein sequence ID" value="HIV00605.1"/>
    <property type="molecule type" value="Genomic_DNA"/>
</dbReference>
<sequence>MMCIITTIVIYNKLVKLNNRVENSWAQIDVQLKKRYDLVPNLVETVKGYATHEKEVLTEVTKARASVGSARTPEESIEANNTLSGALSRLLVVAERYPNLQANANFLDLQATLKDLEHKIAMSRQFYNDSVMNYNQKRELFPSNIVAKIFRFKEAAYFEAGEEVKEAPKVQF</sequence>
<proteinExistence type="inferred from homology"/>
<keyword evidence="5" id="KW-0472">Membrane</keyword>
<accession>A0A9D1ND52</accession>
<evidence type="ECO:0000256" key="5">
    <source>
        <dbReference type="ARBA" id="ARBA00023136"/>
    </source>
</evidence>
<evidence type="ECO:0000256" key="1">
    <source>
        <dbReference type="ARBA" id="ARBA00004167"/>
    </source>
</evidence>
<organism evidence="6 7">
    <name type="scientific">Candidatus Stercoripulliclostridium merdipullorum</name>
    <dbReference type="NCBI Taxonomy" id="2840952"/>
    <lineage>
        <taxon>Bacteria</taxon>
        <taxon>Bacillati</taxon>
        <taxon>Bacillota</taxon>
        <taxon>Clostridia</taxon>
        <taxon>Eubacteriales</taxon>
        <taxon>Candidatus Stercoripulliclostridium</taxon>
    </lineage>
</organism>
<evidence type="ECO:0000256" key="3">
    <source>
        <dbReference type="ARBA" id="ARBA00022692"/>
    </source>
</evidence>